<evidence type="ECO:0000313" key="4">
    <source>
        <dbReference type="RefSeq" id="XP_008778809.4"/>
    </source>
</evidence>
<proteinExistence type="inferred from homology"/>
<dbReference type="OrthoDB" id="542108at2759"/>
<evidence type="ECO:0000256" key="2">
    <source>
        <dbReference type="SAM" id="MobiDB-lite"/>
    </source>
</evidence>
<organism evidence="3 4">
    <name type="scientific">Phoenix dactylifera</name>
    <name type="common">Date palm</name>
    <dbReference type="NCBI Taxonomy" id="42345"/>
    <lineage>
        <taxon>Eukaryota</taxon>
        <taxon>Viridiplantae</taxon>
        <taxon>Streptophyta</taxon>
        <taxon>Embryophyta</taxon>
        <taxon>Tracheophyta</taxon>
        <taxon>Spermatophyta</taxon>
        <taxon>Magnoliopsida</taxon>
        <taxon>Liliopsida</taxon>
        <taxon>Arecaceae</taxon>
        <taxon>Coryphoideae</taxon>
        <taxon>Phoeniceae</taxon>
        <taxon>Phoenix</taxon>
    </lineage>
</organism>
<sequence>MTLMEPISKPSQELPSVPPPPIQEDRLPSVPKPAATEKRALRRTREVRSRYLSPMPINSRSSTPIPSSASLFFSSGDPLFPHLKKHHRQEKLPPDLEVPPSNTSDAGDLETEPSSCFADENWPVAVAKQILATPLPLVIQSKAVGTERKRVARLFGENGVNEQQPQSRKPRPVTPMINAGDRVSLSNNCTPKPSSLKRIVSQGSKLPGLVTPARVSPFPLEEDSSGRSVKTSSENSSTDPSEAELRCASGQHEFCKNPPLLGQKNSVIRAGSDHLLNKSVRQLPESGGSGRRDTIGDSCRRMSSSFCHRSLNSALSNCEQPSFNPTRSVRRPLVASLKSQVSTARSVALGLPPQPPCTKLWMDLKKGKKASNRQEDIHALRLLNNCYLQWRFINAKAQAAVHARTIAAEKSLYSHEIKLSELRDSVAVKRIELEQVKGARKLQAIVEDQMPYLDQWTAVEGDHSSSFSGAVKALQGASLRLPVIGDVKVDISELDEVLKSALDMLEESSSCVGRFLLQVEEVDNVISDLASIVSSERALFEECRDLIFMAYELQVKECSLRSQLIQQKQNCVK</sequence>
<reference evidence="4" key="1">
    <citation type="submission" date="2025-08" db="UniProtKB">
        <authorList>
            <consortium name="RefSeq"/>
        </authorList>
    </citation>
    <scope>IDENTIFICATION</scope>
    <source>
        <tissue evidence="4">Young leaves</tissue>
    </source>
</reference>
<dbReference type="GO" id="GO:0005737">
    <property type="term" value="C:cytoplasm"/>
    <property type="evidence" value="ECO:0007669"/>
    <property type="project" value="TreeGrafter"/>
</dbReference>
<dbReference type="GO" id="GO:0005880">
    <property type="term" value="C:nuclear microtubule"/>
    <property type="evidence" value="ECO:0007669"/>
    <property type="project" value="TreeGrafter"/>
</dbReference>
<gene>
    <name evidence="4" type="primary">LOC103698553</name>
</gene>
<dbReference type="GeneID" id="103698553"/>
<feature type="compositionally biased region" description="Polar residues" evidence="2">
    <location>
        <begin position="184"/>
        <end position="193"/>
    </location>
</feature>
<dbReference type="RefSeq" id="XP_008778809.4">
    <property type="nucleotide sequence ID" value="XM_008780587.4"/>
</dbReference>
<dbReference type="GO" id="GO:0008017">
    <property type="term" value="F:microtubule binding"/>
    <property type="evidence" value="ECO:0007669"/>
    <property type="project" value="TreeGrafter"/>
</dbReference>
<dbReference type="Pfam" id="PF04484">
    <property type="entry name" value="QWRF"/>
    <property type="match status" value="1"/>
</dbReference>
<accession>A0A8B7BK49</accession>
<comment type="similarity">
    <text evidence="1">Belongs to the QWRF family.</text>
</comment>
<feature type="compositionally biased region" description="Low complexity" evidence="2">
    <location>
        <begin position="56"/>
        <end position="70"/>
    </location>
</feature>
<dbReference type="InterPro" id="IPR007573">
    <property type="entry name" value="QWRF"/>
</dbReference>
<dbReference type="Proteomes" id="UP000228380">
    <property type="component" value="Unplaced"/>
</dbReference>
<feature type="region of interest" description="Disordered" evidence="2">
    <location>
        <begin position="157"/>
        <end position="243"/>
    </location>
</feature>
<dbReference type="GO" id="GO:0051225">
    <property type="term" value="P:spindle assembly"/>
    <property type="evidence" value="ECO:0007669"/>
    <property type="project" value="TreeGrafter"/>
</dbReference>
<evidence type="ECO:0000256" key="1">
    <source>
        <dbReference type="ARBA" id="ARBA00010016"/>
    </source>
</evidence>
<dbReference type="PANTHER" id="PTHR31807">
    <property type="entry name" value="AUGMIN FAMILY MEMBER"/>
    <property type="match status" value="1"/>
</dbReference>
<protein>
    <submittedName>
        <fullName evidence="4">Protein ENDOSPERM DEFECTIVE 1</fullName>
    </submittedName>
</protein>
<dbReference type="KEGG" id="pda:103698553"/>
<feature type="compositionally biased region" description="Polar residues" evidence="2">
    <location>
        <begin position="226"/>
        <end position="240"/>
    </location>
</feature>
<feature type="compositionally biased region" description="Basic and acidic residues" evidence="2">
    <location>
        <begin position="35"/>
        <end position="49"/>
    </location>
</feature>
<keyword evidence="3" id="KW-1185">Reference proteome</keyword>
<name>A0A8B7BK49_PHODC</name>
<dbReference type="AlphaFoldDB" id="A0A8B7BK49"/>
<dbReference type="PANTHER" id="PTHR31807:SF6">
    <property type="entry name" value="PROTEIN ENDOSPERM DEFECTIVE 1-RELATED"/>
    <property type="match status" value="1"/>
</dbReference>
<evidence type="ECO:0000313" key="3">
    <source>
        <dbReference type="Proteomes" id="UP000228380"/>
    </source>
</evidence>
<feature type="region of interest" description="Disordered" evidence="2">
    <location>
        <begin position="1"/>
        <end position="113"/>
    </location>
</feature>